<evidence type="ECO:0000313" key="1">
    <source>
        <dbReference type="EMBL" id="KDS46461.1"/>
    </source>
</evidence>
<accession>A0A069S7D7</accession>
<organism evidence="1 2">
    <name type="scientific">Phocaeicola vulgatus str. 3975 RP4</name>
    <dbReference type="NCBI Taxonomy" id="1339352"/>
    <lineage>
        <taxon>Bacteria</taxon>
        <taxon>Pseudomonadati</taxon>
        <taxon>Bacteroidota</taxon>
        <taxon>Bacteroidia</taxon>
        <taxon>Bacteroidales</taxon>
        <taxon>Bacteroidaceae</taxon>
        <taxon>Phocaeicola</taxon>
    </lineage>
</organism>
<feature type="non-terminal residue" evidence="1">
    <location>
        <position position="1"/>
    </location>
</feature>
<dbReference type="PATRIC" id="fig|1339352.3.peg.3471"/>
<evidence type="ECO:0000313" key="2">
    <source>
        <dbReference type="Proteomes" id="UP000027661"/>
    </source>
</evidence>
<protein>
    <submittedName>
        <fullName evidence="1">Uncharacterized protein</fullName>
    </submittedName>
</protein>
<dbReference type="EMBL" id="JNHM01000124">
    <property type="protein sequence ID" value="KDS46461.1"/>
    <property type="molecule type" value="Genomic_DNA"/>
</dbReference>
<comment type="caution">
    <text evidence="1">The sequence shown here is derived from an EMBL/GenBank/DDBJ whole genome shotgun (WGS) entry which is preliminary data.</text>
</comment>
<name>A0A069S7D7_PHOVU</name>
<reference evidence="1 2" key="1">
    <citation type="submission" date="2014-04" db="EMBL/GenBank/DDBJ databases">
        <authorList>
            <person name="Sears C."/>
            <person name="Carroll K."/>
            <person name="Sack B.R."/>
            <person name="Qadri F."/>
            <person name="Myers L.L."/>
            <person name="Chung G.-T."/>
            <person name="Escheverria P."/>
            <person name="Fraser C.M."/>
            <person name="Sadzewicz L."/>
            <person name="Shefchek K.A."/>
            <person name="Tallon L."/>
            <person name="Das S.P."/>
            <person name="Daugherty S."/>
            <person name="Mongodin E.F."/>
        </authorList>
    </citation>
    <scope>NUCLEOTIDE SEQUENCE [LARGE SCALE GENOMIC DNA]</scope>
    <source>
        <strain evidence="1 2">3975 RP4</strain>
    </source>
</reference>
<gene>
    <name evidence="1" type="ORF">M099_3689</name>
</gene>
<proteinExistence type="predicted"/>
<dbReference type="Proteomes" id="UP000027661">
    <property type="component" value="Unassembled WGS sequence"/>
</dbReference>
<sequence>CAVISLLFACFMCYLWTDAAKDRDNYKQYYEYYQEQAREQKGNK</sequence>
<dbReference type="AlphaFoldDB" id="A0A069S7D7"/>